<comment type="caution">
    <text evidence="1">The sequence shown here is derived from an EMBL/GenBank/DDBJ whole genome shotgun (WGS) entry which is preliminary data.</text>
</comment>
<accession>A0A2N7MJ45</accession>
<evidence type="ECO:0000313" key="2">
    <source>
        <dbReference type="Proteomes" id="UP000235405"/>
    </source>
</evidence>
<proteinExistence type="predicted"/>
<protein>
    <submittedName>
        <fullName evidence="1">Uncharacterized protein</fullName>
    </submittedName>
</protein>
<evidence type="ECO:0000313" key="1">
    <source>
        <dbReference type="EMBL" id="PMF20223.1"/>
    </source>
</evidence>
<dbReference type="EMBL" id="MCSW01000180">
    <property type="protein sequence ID" value="PMF20223.1"/>
    <property type="molecule type" value="Genomic_DNA"/>
</dbReference>
<organism evidence="1 2">
    <name type="scientific">Vibrio splendidus</name>
    <dbReference type="NCBI Taxonomy" id="29497"/>
    <lineage>
        <taxon>Bacteria</taxon>
        <taxon>Pseudomonadati</taxon>
        <taxon>Pseudomonadota</taxon>
        <taxon>Gammaproteobacteria</taxon>
        <taxon>Vibrionales</taxon>
        <taxon>Vibrionaceae</taxon>
        <taxon>Vibrio</taxon>
    </lineage>
</organism>
<dbReference type="AlphaFoldDB" id="A0A2N7MJ45"/>
<reference evidence="2" key="1">
    <citation type="submission" date="2016-07" db="EMBL/GenBank/DDBJ databases">
        <title>Nontailed viruses are major unrecognized killers of bacteria in the ocean.</title>
        <authorList>
            <person name="Kauffman K."/>
            <person name="Hussain F."/>
            <person name="Yang J."/>
            <person name="Arevalo P."/>
            <person name="Brown J."/>
            <person name="Cutler M."/>
            <person name="Kelly L."/>
            <person name="Polz M.F."/>
        </authorList>
    </citation>
    <scope>NUCLEOTIDE SEQUENCE [LARGE SCALE GENOMIC DNA]</scope>
    <source>
        <strain evidence="2">10N.286.54.F3</strain>
    </source>
</reference>
<name>A0A2N7MJ45_VIBSP</name>
<dbReference type="Proteomes" id="UP000235405">
    <property type="component" value="Unassembled WGS sequence"/>
</dbReference>
<gene>
    <name evidence="1" type="ORF">BCV19_11260</name>
</gene>
<sequence length="69" mass="8084">MPITKAKRSSVRFKAFLRHPKLRMEKAQSLEDLLDHTSFGIRCHIGKLSMKVENGYLVKHRYTQGKKEI</sequence>